<organism evidence="2 3">
    <name type="scientific">Rotaria sordida</name>
    <dbReference type="NCBI Taxonomy" id="392033"/>
    <lineage>
        <taxon>Eukaryota</taxon>
        <taxon>Metazoa</taxon>
        <taxon>Spiralia</taxon>
        <taxon>Gnathifera</taxon>
        <taxon>Rotifera</taxon>
        <taxon>Eurotatoria</taxon>
        <taxon>Bdelloidea</taxon>
        <taxon>Philodinida</taxon>
        <taxon>Philodinidae</taxon>
        <taxon>Rotaria</taxon>
    </lineage>
</organism>
<dbReference type="EMBL" id="CAJOAX010001749">
    <property type="protein sequence ID" value="CAF3742533.1"/>
    <property type="molecule type" value="Genomic_DNA"/>
</dbReference>
<evidence type="ECO:0000313" key="1">
    <source>
        <dbReference type="EMBL" id="CAF1104416.1"/>
    </source>
</evidence>
<name>A0A818XXD4_9BILA</name>
<comment type="caution">
    <text evidence="2">The sequence shown here is derived from an EMBL/GenBank/DDBJ whole genome shotgun (WGS) entry which is preliminary data.</text>
</comment>
<gene>
    <name evidence="2" type="ORF">OTI717_LOCUS15105</name>
    <name evidence="1" type="ORF">RFH988_LOCUS19490</name>
</gene>
<evidence type="ECO:0000313" key="3">
    <source>
        <dbReference type="Proteomes" id="UP000663823"/>
    </source>
</evidence>
<proteinExistence type="predicted"/>
<dbReference type="EMBL" id="CAJNOO010001143">
    <property type="protein sequence ID" value="CAF1104416.1"/>
    <property type="molecule type" value="Genomic_DNA"/>
</dbReference>
<dbReference type="AlphaFoldDB" id="A0A818XXD4"/>
<protein>
    <submittedName>
        <fullName evidence="2">Uncharacterized protein</fullName>
    </submittedName>
</protein>
<dbReference type="Proteomes" id="UP000663823">
    <property type="component" value="Unassembled WGS sequence"/>
</dbReference>
<accession>A0A818XXD4</accession>
<dbReference type="Proteomes" id="UP000663882">
    <property type="component" value="Unassembled WGS sequence"/>
</dbReference>
<dbReference type="OrthoDB" id="10516186at2759"/>
<reference evidence="2" key="1">
    <citation type="submission" date="2021-02" db="EMBL/GenBank/DDBJ databases">
        <authorList>
            <person name="Nowell W R."/>
        </authorList>
    </citation>
    <scope>NUCLEOTIDE SEQUENCE</scope>
</reference>
<sequence>MKKCGSQIQIREFPDIHGDFYSKFDLHDFPNDIQEINISTGSVTKFIKEFLFRNDDDDELNTLGRERKRSILIIACHAITFIDIVD</sequence>
<evidence type="ECO:0000313" key="2">
    <source>
        <dbReference type="EMBL" id="CAF3742533.1"/>
    </source>
</evidence>